<dbReference type="SUPFAM" id="SSF100950">
    <property type="entry name" value="NagB/RpiA/CoA transferase-like"/>
    <property type="match status" value="1"/>
</dbReference>
<reference evidence="3" key="1">
    <citation type="submission" date="2007-10" db="EMBL/GenBank/DDBJ databases">
        <title>Complete genome of Alkaliphilus oremlandii OhILAs.</title>
        <authorList>
            <person name="Copeland A."/>
            <person name="Lucas S."/>
            <person name="Lapidus A."/>
            <person name="Barry K."/>
            <person name="Detter J.C."/>
            <person name="Glavina del Rio T."/>
            <person name="Hammon N."/>
            <person name="Israni S."/>
            <person name="Dalin E."/>
            <person name="Tice H."/>
            <person name="Pitluck S."/>
            <person name="Chain P."/>
            <person name="Malfatti S."/>
            <person name="Shin M."/>
            <person name="Vergez L."/>
            <person name="Schmutz J."/>
            <person name="Larimer F."/>
            <person name="Land M."/>
            <person name="Hauser L."/>
            <person name="Kyrpides N."/>
            <person name="Mikhailova N."/>
            <person name="Stolz J.F."/>
            <person name="Dawson A."/>
            <person name="Fisher E."/>
            <person name="Crable B."/>
            <person name="Perera E."/>
            <person name="Lisak J."/>
            <person name="Ranganathan M."/>
            <person name="Basu P."/>
            <person name="Richardson P."/>
        </authorList>
    </citation>
    <scope>NUCLEOTIDE SEQUENCE [LARGE SCALE GENOMIC DNA]</scope>
    <source>
        <strain evidence="3">OhILAs</strain>
    </source>
</reference>
<dbReference type="InterPro" id="IPR009501">
    <property type="entry name" value="UCP020269"/>
</dbReference>
<dbReference type="STRING" id="350688.Clos_1815"/>
<feature type="domain" description="LUD" evidence="1">
    <location>
        <begin position="5"/>
        <end position="197"/>
    </location>
</feature>
<dbReference type="Pfam" id="PF02589">
    <property type="entry name" value="LUD_dom"/>
    <property type="match status" value="1"/>
</dbReference>
<dbReference type="InterPro" id="IPR024185">
    <property type="entry name" value="FTHF_cligase-like_sf"/>
</dbReference>
<evidence type="ECO:0000259" key="1">
    <source>
        <dbReference type="Pfam" id="PF02589"/>
    </source>
</evidence>
<dbReference type="Gene3D" id="3.40.50.10420">
    <property type="entry name" value="NagB/RpiA/CoA transferase-like"/>
    <property type="match status" value="1"/>
</dbReference>
<dbReference type="InterPro" id="IPR003741">
    <property type="entry name" value="LUD_dom"/>
</dbReference>
<keyword evidence="3" id="KW-1185">Reference proteome</keyword>
<dbReference type="PANTHER" id="PTHR36179">
    <property type="entry name" value="LUD_DOM DOMAIN-CONTAINING PROTEIN"/>
    <property type="match status" value="1"/>
</dbReference>
<dbReference type="Proteomes" id="UP000000269">
    <property type="component" value="Chromosome"/>
</dbReference>
<evidence type="ECO:0000313" key="2">
    <source>
        <dbReference type="EMBL" id="ABW19355.1"/>
    </source>
</evidence>
<dbReference type="PIRSF" id="PIRSF020269">
    <property type="entry name" value="DUF1121"/>
    <property type="match status" value="1"/>
</dbReference>
<dbReference type="PANTHER" id="PTHR36179:SF2">
    <property type="entry name" value="LUD DOMAIN-CONTAINING PROTEIN"/>
    <property type="match status" value="1"/>
</dbReference>
<dbReference type="HOGENOM" id="CLU_107893_1_0_9"/>
<dbReference type="InterPro" id="IPR037171">
    <property type="entry name" value="NagB/RpiA_transferase-like"/>
</dbReference>
<name>A8MHS3_ALKOO</name>
<sequence>MEQRIEKVLKNLGKRNISAKFFKTKEETREAILKEIKEEMSVGIGGSMSVKELNLYEDLIKAGNQVHWHWLSEPSKMSETRRIAATSDIYLTGTNAITEDGELINIDGVGNRVASMFYGPQKVIVICGINKICSDLISAIDRIKNEACSKNANRLNLKTPCAVTGQCTDCQSPERMCNITTIISGRPMEIDLQVYIVGEKLGF</sequence>
<dbReference type="OrthoDB" id="9809147at2"/>
<dbReference type="RefSeq" id="WP_012159667.1">
    <property type="nucleotide sequence ID" value="NC_009922.1"/>
</dbReference>
<dbReference type="eggNOG" id="COG1139">
    <property type="taxonomic scope" value="Bacteria"/>
</dbReference>
<proteinExistence type="predicted"/>
<protein>
    <recommendedName>
        <fullName evidence="1">LUD domain-containing protein</fullName>
    </recommendedName>
</protein>
<dbReference type="AlphaFoldDB" id="A8MHS3"/>
<accession>A8MHS3</accession>
<dbReference type="EMBL" id="CP000853">
    <property type="protein sequence ID" value="ABW19355.1"/>
    <property type="molecule type" value="Genomic_DNA"/>
</dbReference>
<organism evidence="2 3">
    <name type="scientific">Alkaliphilus oremlandii (strain OhILAs)</name>
    <name type="common">Clostridium oremlandii (strain OhILAs)</name>
    <dbReference type="NCBI Taxonomy" id="350688"/>
    <lineage>
        <taxon>Bacteria</taxon>
        <taxon>Bacillati</taxon>
        <taxon>Bacillota</taxon>
        <taxon>Clostridia</taxon>
        <taxon>Peptostreptococcales</taxon>
        <taxon>Natronincolaceae</taxon>
        <taxon>Alkaliphilus</taxon>
    </lineage>
</organism>
<evidence type="ECO:0000313" key="3">
    <source>
        <dbReference type="Proteomes" id="UP000000269"/>
    </source>
</evidence>
<dbReference type="KEGG" id="aoe:Clos_1815"/>
<gene>
    <name evidence="2" type="ordered locus">Clos_1815</name>
</gene>